<dbReference type="GO" id="GO:0001817">
    <property type="term" value="P:regulation of cytokine production"/>
    <property type="evidence" value="ECO:0007669"/>
    <property type="project" value="TreeGrafter"/>
</dbReference>
<dbReference type="Pfam" id="PF22705">
    <property type="entry name" value="C2-set_3"/>
    <property type="match status" value="1"/>
</dbReference>
<dbReference type="FunFam" id="2.60.40.10:FF:000208">
    <property type="entry name" value="Butyrophilin subfamily 1 member A1"/>
    <property type="match status" value="1"/>
</dbReference>
<evidence type="ECO:0000256" key="4">
    <source>
        <dbReference type="ARBA" id="ARBA00022989"/>
    </source>
</evidence>
<accession>A0A674IGH9</accession>
<dbReference type="InterPro" id="IPR013783">
    <property type="entry name" value="Ig-like_fold"/>
</dbReference>
<dbReference type="GO" id="GO:0009897">
    <property type="term" value="C:external side of plasma membrane"/>
    <property type="evidence" value="ECO:0007669"/>
    <property type="project" value="TreeGrafter"/>
</dbReference>
<feature type="domain" description="Ig-like" evidence="7">
    <location>
        <begin position="6"/>
        <end position="129"/>
    </location>
</feature>
<dbReference type="FunFam" id="2.60.40.10:FF:000088">
    <property type="entry name" value="Butyrophilin subfamily 1 member A1"/>
    <property type="match status" value="1"/>
</dbReference>
<dbReference type="AlphaFoldDB" id="A0A674IGH9"/>
<dbReference type="Gene3D" id="2.60.40.10">
    <property type="entry name" value="Immunoglobulins"/>
    <property type="match status" value="2"/>
</dbReference>
<keyword evidence="5" id="KW-0472">Membrane</keyword>
<dbReference type="InterPro" id="IPR036179">
    <property type="entry name" value="Ig-like_dom_sf"/>
</dbReference>
<dbReference type="PANTHER" id="PTHR24100:SF149">
    <property type="entry name" value="BG-LIKE ANTIGEN 1-RELATED"/>
    <property type="match status" value="1"/>
</dbReference>
<dbReference type="SMART" id="SM00409">
    <property type="entry name" value="IG"/>
    <property type="match status" value="1"/>
</dbReference>
<evidence type="ECO:0000313" key="9">
    <source>
        <dbReference type="Proteomes" id="UP000472274"/>
    </source>
</evidence>
<reference evidence="8" key="2">
    <citation type="submission" date="2025-09" db="UniProtKB">
        <authorList>
            <consortium name="Ensembl"/>
        </authorList>
    </citation>
    <scope>IDENTIFICATION</scope>
</reference>
<keyword evidence="9" id="KW-1185">Reference proteome</keyword>
<dbReference type="Ensembl" id="ENSTMTT00000006995.1">
    <property type="protein sequence ID" value="ENSTMTP00000006769.1"/>
    <property type="gene ID" value="ENSTMTG00000004935.1"/>
</dbReference>
<dbReference type="GeneTree" id="ENSGT00940000162079"/>
<sequence length="308" mass="34669">FNFLSPLIHFTEQFTVRGPGHPITASVGGEAVLPCHLSPRMSAENMELRWFRFKFSAVVHQYKDGQDQYGQQMPGYQGRTELLKDDITSGSVSLRIRNVQLSDHGQYTCFFQSSVSYEDALLELQVAVSGSDPHISVDGYQDGGIRVVCRSAGWYPEPEAQWRDRHGQLLPSASEKISKEANGLFHTRISIVITEHSNQDLSCFVRNPFLNQGKISTVSIAGQCPPAGDRMDVADVSGVLYDCVFIFFLDILLGRLHVEYAKKLSQCNRTTRDPGLQSRSRQHSHCLSGTHPQLRWIYESFVQSEKQD</sequence>
<evidence type="ECO:0000313" key="8">
    <source>
        <dbReference type="Ensembl" id="ENSTMTP00000006769.1"/>
    </source>
</evidence>
<keyword evidence="6" id="KW-0393">Immunoglobulin domain</keyword>
<keyword evidence="2" id="KW-0812">Transmembrane</keyword>
<dbReference type="GO" id="GO:0050852">
    <property type="term" value="P:T cell receptor signaling pathway"/>
    <property type="evidence" value="ECO:0007669"/>
    <property type="project" value="TreeGrafter"/>
</dbReference>
<evidence type="ECO:0000256" key="3">
    <source>
        <dbReference type="ARBA" id="ARBA00022729"/>
    </source>
</evidence>
<dbReference type="InterPro" id="IPR007110">
    <property type="entry name" value="Ig-like_dom"/>
</dbReference>
<evidence type="ECO:0000256" key="6">
    <source>
        <dbReference type="ARBA" id="ARBA00023319"/>
    </source>
</evidence>
<comment type="subcellular location">
    <subcellularLocation>
        <location evidence="1">Membrane</location>
    </subcellularLocation>
</comment>
<evidence type="ECO:0000259" key="7">
    <source>
        <dbReference type="PROSITE" id="PS50835"/>
    </source>
</evidence>
<dbReference type="InterPro" id="IPR013106">
    <property type="entry name" value="Ig_V-set"/>
</dbReference>
<dbReference type="InterPro" id="IPR050504">
    <property type="entry name" value="IgSF_BTN/MOG"/>
</dbReference>
<dbReference type="InterPro" id="IPR053896">
    <property type="entry name" value="BTN3A2-like_Ig-C"/>
</dbReference>
<organism evidence="8 9">
    <name type="scientific">Terrapene triunguis</name>
    <name type="common">Three-toed box turtle</name>
    <dbReference type="NCBI Taxonomy" id="2587831"/>
    <lineage>
        <taxon>Eukaryota</taxon>
        <taxon>Metazoa</taxon>
        <taxon>Chordata</taxon>
        <taxon>Craniata</taxon>
        <taxon>Vertebrata</taxon>
        <taxon>Euteleostomi</taxon>
        <taxon>Archelosauria</taxon>
        <taxon>Testudinata</taxon>
        <taxon>Testudines</taxon>
        <taxon>Cryptodira</taxon>
        <taxon>Durocryptodira</taxon>
        <taxon>Testudinoidea</taxon>
        <taxon>Emydidae</taxon>
        <taxon>Terrapene</taxon>
    </lineage>
</organism>
<dbReference type="InParanoid" id="A0A674IGH9"/>
<dbReference type="CDD" id="cd05713">
    <property type="entry name" value="IgV_MOG_like"/>
    <property type="match status" value="1"/>
</dbReference>
<dbReference type="PROSITE" id="PS50835">
    <property type="entry name" value="IG_LIKE"/>
    <property type="match status" value="2"/>
</dbReference>
<name>A0A674IGH9_9SAUR</name>
<evidence type="ECO:0000256" key="1">
    <source>
        <dbReference type="ARBA" id="ARBA00004370"/>
    </source>
</evidence>
<protein>
    <recommendedName>
        <fullName evidence="7">Ig-like domain-containing protein</fullName>
    </recommendedName>
</protein>
<dbReference type="SMART" id="SM00406">
    <property type="entry name" value="IGv"/>
    <property type="match status" value="1"/>
</dbReference>
<evidence type="ECO:0000256" key="5">
    <source>
        <dbReference type="ARBA" id="ARBA00023136"/>
    </source>
</evidence>
<dbReference type="Proteomes" id="UP000472274">
    <property type="component" value="Unplaced"/>
</dbReference>
<keyword evidence="4" id="KW-1133">Transmembrane helix</keyword>
<feature type="domain" description="Ig-like" evidence="7">
    <location>
        <begin position="133"/>
        <end position="221"/>
    </location>
</feature>
<proteinExistence type="predicted"/>
<dbReference type="SUPFAM" id="SSF48726">
    <property type="entry name" value="Immunoglobulin"/>
    <property type="match status" value="2"/>
</dbReference>
<dbReference type="InterPro" id="IPR003599">
    <property type="entry name" value="Ig_sub"/>
</dbReference>
<evidence type="ECO:0000256" key="2">
    <source>
        <dbReference type="ARBA" id="ARBA00022692"/>
    </source>
</evidence>
<reference evidence="8" key="1">
    <citation type="submission" date="2025-08" db="UniProtKB">
        <authorList>
            <consortium name="Ensembl"/>
        </authorList>
    </citation>
    <scope>IDENTIFICATION</scope>
</reference>
<dbReference type="GO" id="GO:0005102">
    <property type="term" value="F:signaling receptor binding"/>
    <property type="evidence" value="ECO:0007669"/>
    <property type="project" value="TreeGrafter"/>
</dbReference>
<keyword evidence="3" id="KW-0732">Signal</keyword>
<dbReference type="PANTHER" id="PTHR24100">
    <property type="entry name" value="BUTYROPHILIN"/>
    <property type="match status" value="1"/>
</dbReference>
<dbReference type="Pfam" id="PF07686">
    <property type="entry name" value="V-set"/>
    <property type="match status" value="1"/>
</dbReference>